<keyword evidence="2" id="KW-0808">Transferase</keyword>
<dbReference type="EMBL" id="DVFI01000146">
    <property type="protein sequence ID" value="HIQ64003.1"/>
    <property type="molecule type" value="Genomic_DNA"/>
</dbReference>
<dbReference type="Gene3D" id="3.40.1190.20">
    <property type="match status" value="1"/>
</dbReference>
<evidence type="ECO:0000256" key="5">
    <source>
        <dbReference type="ARBA" id="ARBA00022840"/>
    </source>
</evidence>
<keyword evidence="5" id="KW-0067">ATP-binding</keyword>
<dbReference type="InterPro" id="IPR011611">
    <property type="entry name" value="PfkB_dom"/>
</dbReference>
<keyword evidence="3" id="KW-0547">Nucleotide-binding</keyword>
<accession>A0A9D0Z058</accession>
<reference evidence="7" key="2">
    <citation type="journal article" date="2021" name="PeerJ">
        <title>Extensive microbial diversity within the chicken gut microbiome revealed by metagenomics and culture.</title>
        <authorList>
            <person name="Gilroy R."/>
            <person name="Ravi A."/>
            <person name="Getino M."/>
            <person name="Pursley I."/>
            <person name="Horton D.L."/>
            <person name="Alikhan N.F."/>
            <person name="Baker D."/>
            <person name="Gharbi K."/>
            <person name="Hall N."/>
            <person name="Watson M."/>
            <person name="Adriaenssens E.M."/>
            <person name="Foster-Nyarko E."/>
            <person name="Jarju S."/>
            <person name="Secka A."/>
            <person name="Antonio M."/>
            <person name="Oren A."/>
            <person name="Chaudhuri R.R."/>
            <person name="La Ragione R."/>
            <person name="Hildebrand F."/>
            <person name="Pallen M.J."/>
        </authorList>
    </citation>
    <scope>NUCLEOTIDE SEQUENCE</scope>
    <source>
        <strain evidence="7">ChiHile30-977</strain>
    </source>
</reference>
<comment type="caution">
    <text evidence="7">The sequence shown here is derived from an EMBL/GenBank/DDBJ whole genome shotgun (WGS) entry which is preliminary data.</text>
</comment>
<proteinExistence type="inferred from homology"/>
<dbReference type="PANTHER" id="PTHR43085:SF1">
    <property type="entry name" value="PSEUDOURIDINE KINASE-RELATED"/>
    <property type="match status" value="1"/>
</dbReference>
<evidence type="ECO:0000256" key="1">
    <source>
        <dbReference type="ARBA" id="ARBA00010688"/>
    </source>
</evidence>
<dbReference type="SUPFAM" id="SSF53613">
    <property type="entry name" value="Ribokinase-like"/>
    <property type="match status" value="1"/>
</dbReference>
<keyword evidence="4 7" id="KW-0418">Kinase</keyword>
<dbReference type="PANTHER" id="PTHR43085">
    <property type="entry name" value="HEXOKINASE FAMILY MEMBER"/>
    <property type="match status" value="1"/>
</dbReference>
<dbReference type="AlphaFoldDB" id="A0A9D0Z058"/>
<reference evidence="7" key="1">
    <citation type="submission" date="2020-10" db="EMBL/GenBank/DDBJ databases">
        <authorList>
            <person name="Gilroy R."/>
        </authorList>
    </citation>
    <scope>NUCLEOTIDE SEQUENCE</scope>
    <source>
        <strain evidence="7">ChiHile30-977</strain>
    </source>
</reference>
<dbReference type="CDD" id="cd01166">
    <property type="entry name" value="KdgK"/>
    <property type="match status" value="1"/>
</dbReference>
<evidence type="ECO:0000259" key="6">
    <source>
        <dbReference type="Pfam" id="PF00294"/>
    </source>
</evidence>
<dbReference type="GO" id="GO:0016301">
    <property type="term" value="F:kinase activity"/>
    <property type="evidence" value="ECO:0007669"/>
    <property type="project" value="UniProtKB-KW"/>
</dbReference>
<gene>
    <name evidence="7" type="ORF">IAA66_10565</name>
</gene>
<name>A0A9D0Z058_9FIRM</name>
<organism evidence="7 8">
    <name type="scientific">Candidatus Avichristensenella intestinipullorum</name>
    <dbReference type="NCBI Taxonomy" id="2840693"/>
    <lineage>
        <taxon>Bacteria</taxon>
        <taxon>Bacillati</taxon>
        <taxon>Bacillota</taxon>
        <taxon>Clostridia</taxon>
        <taxon>Candidatus Avichristensenella</taxon>
    </lineage>
</organism>
<dbReference type="InterPro" id="IPR029056">
    <property type="entry name" value="Ribokinase-like"/>
</dbReference>
<evidence type="ECO:0000256" key="2">
    <source>
        <dbReference type="ARBA" id="ARBA00022679"/>
    </source>
</evidence>
<dbReference type="InterPro" id="IPR050306">
    <property type="entry name" value="PfkB_Carbo_kinase"/>
</dbReference>
<evidence type="ECO:0000313" key="7">
    <source>
        <dbReference type="EMBL" id="HIQ64003.1"/>
    </source>
</evidence>
<comment type="similarity">
    <text evidence="1">Belongs to the carbohydrate kinase PfkB family.</text>
</comment>
<evidence type="ECO:0000256" key="4">
    <source>
        <dbReference type="ARBA" id="ARBA00022777"/>
    </source>
</evidence>
<feature type="domain" description="Carbohydrate kinase PfkB" evidence="6">
    <location>
        <begin position="16"/>
        <end position="308"/>
    </location>
</feature>
<protein>
    <submittedName>
        <fullName evidence="7">Sugar kinase</fullName>
    </submittedName>
</protein>
<dbReference type="Pfam" id="PF00294">
    <property type="entry name" value="PfkB"/>
    <property type="match status" value="1"/>
</dbReference>
<evidence type="ECO:0000313" key="8">
    <source>
        <dbReference type="Proteomes" id="UP000886819"/>
    </source>
</evidence>
<sequence length="336" mass="35383">MKLSASNAGPQEREPILALGELLVDLVPERQGMRIEDAGAVIKTASGSAGIFACAATLLGARCGFIGKVGNDSLSRMVTRTLREQGVDMSHVIVSDEGQIGLAFLEYLPEGRNYQYYRKHSVGSLLSADELDEAYVAGAYAVHFPGMLLELTPQMRGTCERLVEIARAKGVLVSFDPNIRHELSRDSQARERMLWAVRNADIVAPTLSEGQFLTGQTSIGDVLRALHAMGPRAVALTRDKDGAVLSIDGQAAIAAGIDEEPVDPTGAGDTLAAALCVGLQEGMPLKALAAFCNSAGTLVIKRRGAIGMALPARAEVEALAASGACRVDCMPLASLP</sequence>
<evidence type="ECO:0000256" key="3">
    <source>
        <dbReference type="ARBA" id="ARBA00022741"/>
    </source>
</evidence>
<dbReference type="Proteomes" id="UP000886819">
    <property type="component" value="Unassembled WGS sequence"/>
</dbReference>
<dbReference type="GO" id="GO:0005524">
    <property type="term" value="F:ATP binding"/>
    <property type="evidence" value="ECO:0007669"/>
    <property type="project" value="UniProtKB-KW"/>
</dbReference>